<feature type="domain" description="Carboxymuconolactone decarboxylase-like" evidence="1">
    <location>
        <begin position="58"/>
        <end position="137"/>
    </location>
</feature>
<evidence type="ECO:0000313" key="2">
    <source>
        <dbReference type="EMBL" id="GFJ96560.1"/>
    </source>
</evidence>
<dbReference type="GO" id="GO:0051920">
    <property type="term" value="F:peroxiredoxin activity"/>
    <property type="evidence" value="ECO:0007669"/>
    <property type="project" value="InterPro"/>
</dbReference>
<reference evidence="2 3" key="2">
    <citation type="submission" date="2020-03" db="EMBL/GenBank/DDBJ databases">
        <authorList>
            <person name="Ichikawa N."/>
            <person name="Kimura A."/>
            <person name="Kitahashi Y."/>
            <person name="Uohara A."/>
        </authorList>
    </citation>
    <scope>NUCLEOTIDE SEQUENCE [LARGE SCALE GENOMIC DNA]</scope>
    <source>
        <strain evidence="2 3">NBRC 108638</strain>
    </source>
</reference>
<comment type="caution">
    <text evidence="2">The sequence shown here is derived from an EMBL/GenBank/DDBJ whole genome shotgun (WGS) entry which is preliminary data.</text>
</comment>
<dbReference type="InterPro" id="IPR003779">
    <property type="entry name" value="CMD-like"/>
</dbReference>
<dbReference type="AlphaFoldDB" id="A0A6V8LLZ2"/>
<dbReference type="Proteomes" id="UP000482960">
    <property type="component" value="Unassembled WGS sequence"/>
</dbReference>
<gene>
    <name evidence="2" type="ORF">Prum_102020</name>
</gene>
<dbReference type="SUPFAM" id="SSF69118">
    <property type="entry name" value="AhpD-like"/>
    <property type="match status" value="2"/>
</dbReference>
<dbReference type="InterPro" id="IPR029032">
    <property type="entry name" value="AhpD-like"/>
</dbReference>
<dbReference type="Gene3D" id="1.20.1290.10">
    <property type="entry name" value="AhpD-like"/>
    <property type="match status" value="1"/>
</dbReference>
<dbReference type="EMBL" id="BLPG01000002">
    <property type="protein sequence ID" value="GFJ96560.1"/>
    <property type="molecule type" value="Genomic_DNA"/>
</dbReference>
<evidence type="ECO:0000259" key="1">
    <source>
        <dbReference type="Pfam" id="PF02627"/>
    </source>
</evidence>
<name>A0A6V8LLZ2_9ACTN</name>
<dbReference type="Pfam" id="PF02627">
    <property type="entry name" value="CMD"/>
    <property type="match status" value="1"/>
</dbReference>
<organism evidence="2 3">
    <name type="scientific">Phytohabitans rumicis</name>
    <dbReference type="NCBI Taxonomy" id="1076125"/>
    <lineage>
        <taxon>Bacteria</taxon>
        <taxon>Bacillati</taxon>
        <taxon>Actinomycetota</taxon>
        <taxon>Actinomycetes</taxon>
        <taxon>Micromonosporales</taxon>
        <taxon>Micromonosporaceae</taxon>
    </lineage>
</organism>
<sequence length="355" mass="38396">MVARRVIASVVQRQVKYVKTVPVATAGDLVAAVYRQAADEMRLVVPPVLLHSPSPQTLAAYWMLMRETLMTAGAADRLAKEAVAAAVSVANICPYCVDMHSIGMYDLANEHDAEAVAGDRVDEVADPRVRDLAAWARVAHQPDAAVHRKPPFAEAERAELVGVAVSFHYLGRMVNVFLSNFLLPPRLGPRARRRVKQGLSLALSPTLREIRPVGRAVALLPDAPLPADVAWARGHPGVAAAAARSFAAFERAGARSVPPAVRQLVQERLAQWRGEEAGLSREWCERLVADLPAPDQAAGRLALLTAFASHQVDEDTVREFRGGEPRDAALVEVTAWASYAAARRVGSFHLIECAS</sequence>
<dbReference type="RefSeq" id="WP_218577954.1">
    <property type="nucleotide sequence ID" value="NZ_BAABJB010000008.1"/>
</dbReference>
<keyword evidence="3" id="KW-1185">Reference proteome</keyword>
<accession>A0A6V8LLZ2</accession>
<reference evidence="2 3" key="1">
    <citation type="submission" date="2020-03" db="EMBL/GenBank/DDBJ databases">
        <title>Whole genome shotgun sequence of Phytohabitans rumicis NBRC 108638.</title>
        <authorList>
            <person name="Komaki H."/>
            <person name="Tamura T."/>
        </authorList>
    </citation>
    <scope>NUCLEOTIDE SEQUENCE [LARGE SCALE GENOMIC DNA]</scope>
    <source>
        <strain evidence="2 3">NBRC 108638</strain>
    </source>
</reference>
<protein>
    <submittedName>
        <fullName evidence="2">Alkyl hydroperoxide reductase AhpD</fullName>
    </submittedName>
</protein>
<evidence type="ECO:0000313" key="3">
    <source>
        <dbReference type="Proteomes" id="UP000482960"/>
    </source>
</evidence>
<proteinExistence type="predicted"/>